<dbReference type="Proteomes" id="UP000642748">
    <property type="component" value="Unassembled WGS sequence"/>
</dbReference>
<accession>A0A8J3QX33</accession>
<keyword evidence="4" id="KW-1185">Reference proteome</keyword>
<name>A0A8J3QX33_9ACTN</name>
<dbReference type="EMBL" id="BONZ01000061">
    <property type="protein sequence ID" value="GIH17939.1"/>
    <property type="molecule type" value="Genomic_DNA"/>
</dbReference>
<dbReference type="AlphaFoldDB" id="A0A8J3QX33"/>
<keyword evidence="2" id="KW-0732">Signal</keyword>
<feature type="transmembrane region" description="Helical" evidence="1">
    <location>
        <begin position="91"/>
        <end position="109"/>
    </location>
</feature>
<sequence>MYPERKMSGHAHRRHSTRVVLAAALACALAWLGVAAAATEIGPVPRVVHAGAEVVVIQPSTQHVAQRMAARLGHVRAALISASQRNLAGTVALRVLAIVLAMLFSLGLMRRDPRRRPAVLMHGVRAPPALAAADRVAAAWATSRAPLTVL</sequence>
<keyword evidence="1" id="KW-0472">Membrane</keyword>
<keyword evidence="1" id="KW-1133">Transmembrane helix</keyword>
<feature type="signal peptide" evidence="2">
    <location>
        <begin position="1"/>
        <end position="37"/>
    </location>
</feature>
<gene>
    <name evidence="3" type="ORF">Raf01_61110</name>
</gene>
<evidence type="ECO:0000256" key="1">
    <source>
        <dbReference type="SAM" id="Phobius"/>
    </source>
</evidence>
<protein>
    <submittedName>
        <fullName evidence="3">Uncharacterized protein</fullName>
    </submittedName>
</protein>
<comment type="caution">
    <text evidence="3">The sequence shown here is derived from an EMBL/GenBank/DDBJ whole genome shotgun (WGS) entry which is preliminary data.</text>
</comment>
<organism evidence="3 4">
    <name type="scientific">Rugosimonospora africana</name>
    <dbReference type="NCBI Taxonomy" id="556532"/>
    <lineage>
        <taxon>Bacteria</taxon>
        <taxon>Bacillati</taxon>
        <taxon>Actinomycetota</taxon>
        <taxon>Actinomycetes</taxon>
        <taxon>Micromonosporales</taxon>
        <taxon>Micromonosporaceae</taxon>
        <taxon>Rugosimonospora</taxon>
    </lineage>
</organism>
<evidence type="ECO:0000256" key="2">
    <source>
        <dbReference type="SAM" id="SignalP"/>
    </source>
</evidence>
<evidence type="ECO:0000313" key="4">
    <source>
        <dbReference type="Proteomes" id="UP000642748"/>
    </source>
</evidence>
<keyword evidence="1" id="KW-0812">Transmembrane</keyword>
<proteinExistence type="predicted"/>
<evidence type="ECO:0000313" key="3">
    <source>
        <dbReference type="EMBL" id="GIH17939.1"/>
    </source>
</evidence>
<feature type="chain" id="PRO_5035154986" evidence="2">
    <location>
        <begin position="38"/>
        <end position="150"/>
    </location>
</feature>
<reference evidence="3" key="1">
    <citation type="submission" date="2021-01" db="EMBL/GenBank/DDBJ databases">
        <title>Whole genome shotgun sequence of Rugosimonospora africana NBRC 104875.</title>
        <authorList>
            <person name="Komaki H."/>
            <person name="Tamura T."/>
        </authorList>
    </citation>
    <scope>NUCLEOTIDE SEQUENCE</scope>
    <source>
        <strain evidence="3">NBRC 104875</strain>
    </source>
</reference>